<gene>
    <name evidence="3" type="ORF">FRZ67_06570</name>
</gene>
<dbReference type="InterPro" id="IPR046867">
    <property type="entry name" value="AldOxase/xan_DH_MoCoBD2"/>
</dbReference>
<evidence type="ECO:0000313" key="4">
    <source>
        <dbReference type="Proteomes" id="UP000321533"/>
    </source>
</evidence>
<dbReference type="RefSeq" id="WP_147188776.1">
    <property type="nucleotide sequence ID" value="NZ_CP042435.1"/>
</dbReference>
<dbReference type="Proteomes" id="UP000321533">
    <property type="component" value="Chromosome"/>
</dbReference>
<dbReference type="Gene3D" id="3.30.365.10">
    <property type="entry name" value="Aldehyde oxidase/xanthine dehydrogenase, molybdopterin binding domain"/>
    <property type="match status" value="4"/>
</dbReference>
<dbReference type="GO" id="GO:0016491">
    <property type="term" value="F:oxidoreductase activity"/>
    <property type="evidence" value="ECO:0007669"/>
    <property type="project" value="InterPro"/>
</dbReference>
<keyword evidence="1" id="KW-1133">Transmembrane helix</keyword>
<dbReference type="InterPro" id="IPR052516">
    <property type="entry name" value="N-heterocyclic_Hydroxylase"/>
</dbReference>
<sequence length="716" mass="78087">MKASNKIARRKFLQLTGISGAGLALGYTFIAGKAPAIVHTEAGDNSLASEVNPYIFIDDKGKITIYNQRPEMGQGTFTAIPMIIAEELEVNMENITIMPSPANSEKYGDQAVYGSRSIMENYELMRKVGASAKEMFITAAAAKWNIDTAQCYAADGNVINRNTAARLSYGALVTDAKKLSPPSDPKLKDPKDFKIIGTPVPRKDLDVKINGAAQFGIDIKVPGMLYASVEHSPVFLAKLVSFDDAKAKAVPGVKYVLKTQREVFGNIREGVAVIADNYWAATQGRKLLDIKWDNAGNEKWNTQNIKEDYLKASQQKGESFDTRGDAAAAINNAAIKVEVIYETPYQAHAPMEPMNVVVSVEKDTCSFWGSTQNPNGMRSFLAEKLGIKEENVAINYTFMGGAFGRRSMTDVVEEAAILSKKVGAPIKIIWSREDDITQGPFRACSLNVCRGAVDNNGNIIALEHKVICQEIQNQSGNDMKPSGATTEAVNTDYAIPNVTVSAVLRKLPVPVFYWRSVYNSTNCFAHESFIDELAYAAKKDPLDLRLSLLKDHKQYTQVLQTVAERSNWYQPREKDTGKGVAIGERSGAFVAMVVEVKNTNGKVKPVKVSVAIDCGTAVNPAIITEQVEGCVVMGLQAAYQSITIQNGKAAEQNFDTYKMLRINECPDISVHIISSTAAPQGAGESALPNVAPALCNAIFDLTKKRIRVLPLNLDEV</sequence>
<dbReference type="PANTHER" id="PTHR47495:SF2">
    <property type="entry name" value="ALDEHYDE DEHYDROGENASE"/>
    <property type="match status" value="1"/>
</dbReference>
<feature type="transmembrane region" description="Helical" evidence="1">
    <location>
        <begin position="12"/>
        <end position="30"/>
    </location>
</feature>
<dbReference type="Pfam" id="PF02738">
    <property type="entry name" value="MoCoBD_1"/>
    <property type="match status" value="1"/>
</dbReference>
<accession>A0A5B8V8D8</accession>
<organism evidence="3 4">
    <name type="scientific">Panacibacter ginsenosidivorans</name>
    <dbReference type="NCBI Taxonomy" id="1813871"/>
    <lineage>
        <taxon>Bacteria</taxon>
        <taxon>Pseudomonadati</taxon>
        <taxon>Bacteroidota</taxon>
        <taxon>Chitinophagia</taxon>
        <taxon>Chitinophagales</taxon>
        <taxon>Chitinophagaceae</taxon>
        <taxon>Panacibacter</taxon>
    </lineage>
</organism>
<dbReference type="InterPro" id="IPR008274">
    <property type="entry name" value="AldOxase/xan_DH_MoCoBD1"/>
</dbReference>
<keyword evidence="1" id="KW-0812">Transmembrane</keyword>
<dbReference type="InterPro" id="IPR000674">
    <property type="entry name" value="Ald_Oxase/Xan_DH_a/b"/>
</dbReference>
<dbReference type="AlphaFoldDB" id="A0A5B8V8D8"/>
<dbReference type="PANTHER" id="PTHR47495">
    <property type="entry name" value="ALDEHYDE DEHYDROGENASE"/>
    <property type="match status" value="1"/>
</dbReference>
<proteinExistence type="predicted"/>
<dbReference type="PROSITE" id="PS51318">
    <property type="entry name" value="TAT"/>
    <property type="match status" value="1"/>
</dbReference>
<feature type="domain" description="Aldehyde oxidase/xanthine dehydrogenase a/b hammerhead" evidence="2">
    <location>
        <begin position="210"/>
        <end position="296"/>
    </location>
</feature>
<dbReference type="EMBL" id="CP042435">
    <property type="protein sequence ID" value="QEC66976.1"/>
    <property type="molecule type" value="Genomic_DNA"/>
</dbReference>
<dbReference type="InterPro" id="IPR006311">
    <property type="entry name" value="TAT_signal"/>
</dbReference>
<dbReference type="InterPro" id="IPR012368">
    <property type="entry name" value="OxRdtase_Mopterin-bd_su_IorB"/>
</dbReference>
<dbReference type="OrthoDB" id="9767994at2"/>
<keyword evidence="4" id="KW-1185">Reference proteome</keyword>
<dbReference type="InterPro" id="IPR037165">
    <property type="entry name" value="AldOxase/xan_DH_Mopterin-bd_sf"/>
</dbReference>
<keyword evidence="1" id="KW-0472">Membrane</keyword>
<evidence type="ECO:0000256" key="1">
    <source>
        <dbReference type="SAM" id="Phobius"/>
    </source>
</evidence>
<dbReference type="SMART" id="SM01008">
    <property type="entry name" value="Ald_Xan_dh_C"/>
    <property type="match status" value="1"/>
</dbReference>
<evidence type="ECO:0000259" key="2">
    <source>
        <dbReference type="SMART" id="SM01008"/>
    </source>
</evidence>
<dbReference type="PIRSF" id="PIRSF036389">
    <property type="entry name" value="IOR_B"/>
    <property type="match status" value="1"/>
</dbReference>
<protein>
    <submittedName>
        <fullName evidence="3">Xanthine dehydrogenase family protein molybdopterin-binding subunit</fullName>
    </submittedName>
</protein>
<dbReference type="Pfam" id="PF20256">
    <property type="entry name" value="MoCoBD_2"/>
    <property type="match status" value="2"/>
</dbReference>
<dbReference type="Gene3D" id="3.90.1170.50">
    <property type="entry name" value="Aldehyde oxidase/xanthine dehydrogenase, a/b hammerhead"/>
    <property type="match status" value="1"/>
</dbReference>
<dbReference type="SUPFAM" id="SSF56003">
    <property type="entry name" value="Molybdenum cofactor-binding domain"/>
    <property type="match status" value="2"/>
</dbReference>
<name>A0A5B8V8D8_9BACT</name>
<dbReference type="KEGG" id="pgin:FRZ67_06570"/>
<evidence type="ECO:0000313" key="3">
    <source>
        <dbReference type="EMBL" id="QEC66976.1"/>
    </source>
</evidence>
<reference evidence="3 4" key="1">
    <citation type="journal article" date="2016" name="Int. J. Syst. Evol. Microbiol.">
        <title>Panacibacter ginsenosidivorans gen. nov., sp. nov., with ginsenoside converting activity isolated from soil of a ginseng field.</title>
        <authorList>
            <person name="Siddiqi M.Z."/>
            <person name="Muhammad Shafi S."/>
            <person name="Choi K.D."/>
            <person name="Im W.T."/>
        </authorList>
    </citation>
    <scope>NUCLEOTIDE SEQUENCE [LARGE SCALE GENOMIC DNA]</scope>
    <source>
        <strain evidence="3 4">Gsoil1550</strain>
    </source>
</reference>